<evidence type="ECO:0000256" key="5">
    <source>
        <dbReference type="ARBA" id="ARBA00022989"/>
    </source>
</evidence>
<keyword evidence="5 9" id="KW-1133">Transmembrane helix</keyword>
<sequence>MLGRLLKKLESRTSPLLGPNVKALKFWGLLLPENVKMRYFYLCMHILVTVFTATEYVDIWFVKSDFNLLLNNLKITMLATVSVVKVTTFLCWQKKWKSIIEYVTRSDLVQRNDNNDLKNSIIDKYTKYCRKITYFYWMLMYTTVVIVMTQPIYKFISSPIYRETVKNGTESYMQVVSSWVPFDKNTVVGHIFASIYQSYAAIYGGGWITSFDTNAMVIMVFFKGELELLKLDCAEIFGTESKPVSEDTALVRLKSCHKRYVELIKYAKMFDSVLSPIMLLYMFVCSVMLCASAYQITVETSAMQRFLTTEYLIFGVAQLFIYCWHSNDVFYASMDVMQGPYNSLWWNRGKSRQKEIQILIGLLNRSIVFSAGPFTDLTVATFINILKGAYSYYTLLRQSQEGAATN</sequence>
<evidence type="ECO:0000256" key="1">
    <source>
        <dbReference type="ARBA" id="ARBA00004141"/>
    </source>
</evidence>
<keyword evidence="3 9" id="KW-0812">Transmembrane</keyword>
<keyword evidence="11" id="KW-1185">Reference proteome</keyword>
<evidence type="ECO:0000256" key="6">
    <source>
        <dbReference type="ARBA" id="ARBA00023136"/>
    </source>
</evidence>
<evidence type="ECO:0000256" key="4">
    <source>
        <dbReference type="ARBA" id="ARBA00022725"/>
    </source>
</evidence>
<dbReference type="GO" id="GO:0005886">
    <property type="term" value="C:plasma membrane"/>
    <property type="evidence" value="ECO:0007669"/>
    <property type="project" value="UniProtKB-SubCell"/>
</dbReference>
<accession>A0AAV1L3B3</accession>
<feature type="transmembrane region" description="Helical" evidence="9">
    <location>
        <begin position="73"/>
        <end position="92"/>
    </location>
</feature>
<feature type="transmembrane region" description="Helical" evidence="9">
    <location>
        <begin position="273"/>
        <end position="294"/>
    </location>
</feature>
<feature type="transmembrane region" description="Helical" evidence="9">
    <location>
        <begin position="39"/>
        <end position="61"/>
    </location>
</feature>
<dbReference type="PANTHER" id="PTHR21137:SF40">
    <property type="entry name" value="ODORANT RECEPTOR 56A"/>
    <property type="match status" value="1"/>
</dbReference>
<dbReference type="GO" id="GO:0007165">
    <property type="term" value="P:signal transduction"/>
    <property type="evidence" value="ECO:0007669"/>
    <property type="project" value="UniProtKB-KW"/>
</dbReference>
<evidence type="ECO:0000313" key="10">
    <source>
        <dbReference type="EMBL" id="CAK1589470.1"/>
    </source>
</evidence>
<evidence type="ECO:0000256" key="3">
    <source>
        <dbReference type="ARBA" id="ARBA00022692"/>
    </source>
</evidence>
<dbReference type="GO" id="GO:0004984">
    <property type="term" value="F:olfactory receptor activity"/>
    <property type="evidence" value="ECO:0007669"/>
    <property type="project" value="InterPro"/>
</dbReference>
<keyword evidence="7 9" id="KW-0675">Receptor</keyword>
<gene>
    <name evidence="10" type="ORF">PARMNEM_LOCUS9965</name>
</gene>
<keyword evidence="4 9" id="KW-0552">Olfaction</keyword>
<dbReference type="Proteomes" id="UP001314205">
    <property type="component" value="Unassembled WGS sequence"/>
</dbReference>
<dbReference type="InterPro" id="IPR004117">
    <property type="entry name" value="7tm6_olfct_rcpt"/>
</dbReference>
<feature type="transmembrane region" description="Helical" evidence="9">
    <location>
        <begin position="134"/>
        <end position="153"/>
    </location>
</feature>
<name>A0AAV1L3B3_9NEOP</name>
<feature type="transmembrane region" description="Helical" evidence="9">
    <location>
        <begin position="306"/>
        <end position="324"/>
    </location>
</feature>
<dbReference type="GO" id="GO:0005549">
    <property type="term" value="F:odorant binding"/>
    <property type="evidence" value="ECO:0007669"/>
    <property type="project" value="InterPro"/>
</dbReference>
<keyword evidence="6 9" id="KW-0472">Membrane</keyword>
<dbReference type="Pfam" id="PF02949">
    <property type="entry name" value="7tm_6"/>
    <property type="match status" value="1"/>
</dbReference>
<comment type="caution">
    <text evidence="10">The sequence shown here is derived from an EMBL/GenBank/DDBJ whole genome shotgun (WGS) entry which is preliminary data.</text>
</comment>
<comment type="caution">
    <text evidence="9">Lacks conserved residue(s) required for the propagation of feature annotation.</text>
</comment>
<evidence type="ECO:0000256" key="2">
    <source>
        <dbReference type="ARBA" id="ARBA00022606"/>
    </source>
</evidence>
<evidence type="ECO:0000313" key="11">
    <source>
        <dbReference type="Proteomes" id="UP001314205"/>
    </source>
</evidence>
<evidence type="ECO:0000256" key="7">
    <source>
        <dbReference type="ARBA" id="ARBA00023170"/>
    </source>
</evidence>
<evidence type="ECO:0000256" key="9">
    <source>
        <dbReference type="RuleBase" id="RU351113"/>
    </source>
</evidence>
<reference evidence="10 11" key="1">
    <citation type="submission" date="2023-11" db="EMBL/GenBank/DDBJ databases">
        <authorList>
            <person name="Hedman E."/>
            <person name="Englund M."/>
            <person name="Stromberg M."/>
            <person name="Nyberg Akerstrom W."/>
            <person name="Nylinder S."/>
            <person name="Jareborg N."/>
            <person name="Kallberg Y."/>
            <person name="Kronander E."/>
        </authorList>
    </citation>
    <scope>NUCLEOTIDE SEQUENCE [LARGE SCALE GENOMIC DNA]</scope>
</reference>
<dbReference type="PANTHER" id="PTHR21137">
    <property type="entry name" value="ODORANT RECEPTOR"/>
    <property type="match status" value="1"/>
</dbReference>
<keyword evidence="2 9" id="KW-0716">Sensory transduction</keyword>
<protein>
    <recommendedName>
        <fullName evidence="9">Odorant receptor</fullName>
    </recommendedName>
</protein>
<evidence type="ECO:0000256" key="8">
    <source>
        <dbReference type="ARBA" id="ARBA00023224"/>
    </source>
</evidence>
<keyword evidence="8 9" id="KW-0807">Transducer</keyword>
<proteinExistence type="inferred from homology"/>
<dbReference type="AlphaFoldDB" id="A0AAV1L3B3"/>
<dbReference type="EMBL" id="CAVLGL010000084">
    <property type="protein sequence ID" value="CAK1589470.1"/>
    <property type="molecule type" value="Genomic_DNA"/>
</dbReference>
<comment type="subcellular location">
    <subcellularLocation>
        <location evidence="9">Cell membrane</location>
        <topology evidence="9">Multi-pass membrane protein</topology>
    </subcellularLocation>
    <subcellularLocation>
        <location evidence="1">Membrane</location>
        <topology evidence="1">Multi-pass membrane protein</topology>
    </subcellularLocation>
</comment>
<comment type="similarity">
    <text evidence="9">Belongs to the insect chemoreceptor superfamily. Heteromeric odorant receptor channel (TC 1.A.69) family.</text>
</comment>
<organism evidence="10 11">
    <name type="scientific">Parnassius mnemosyne</name>
    <name type="common">clouded apollo</name>
    <dbReference type="NCBI Taxonomy" id="213953"/>
    <lineage>
        <taxon>Eukaryota</taxon>
        <taxon>Metazoa</taxon>
        <taxon>Ecdysozoa</taxon>
        <taxon>Arthropoda</taxon>
        <taxon>Hexapoda</taxon>
        <taxon>Insecta</taxon>
        <taxon>Pterygota</taxon>
        <taxon>Neoptera</taxon>
        <taxon>Endopterygota</taxon>
        <taxon>Lepidoptera</taxon>
        <taxon>Glossata</taxon>
        <taxon>Ditrysia</taxon>
        <taxon>Papilionoidea</taxon>
        <taxon>Papilionidae</taxon>
        <taxon>Parnassiinae</taxon>
        <taxon>Parnassini</taxon>
        <taxon>Parnassius</taxon>
        <taxon>Driopa</taxon>
    </lineage>
</organism>